<evidence type="ECO:0000259" key="2">
    <source>
        <dbReference type="Pfam" id="PF04149"/>
    </source>
</evidence>
<proteinExistence type="predicted"/>
<organism evidence="3 4">
    <name type="scientific">Fodinicola feengrottensis</name>
    <dbReference type="NCBI Taxonomy" id="435914"/>
    <lineage>
        <taxon>Bacteria</taxon>
        <taxon>Bacillati</taxon>
        <taxon>Actinomycetota</taxon>
        <taxon>Actinomycetes</taxon>
        <taxon>Mycobacteriales</taxon>
        <taxon>Fodinicola</taxon>
    </lineage>
</organism>
<evidence type="ECO:0000256" key="1">
    <source>
        <dbReference type="SAM" id="MobiDB-lite"/>
    </source>
</evidence>
<dbReference type="RefSeq" id="WP_163568246.1">
    <property type="nucleotide sequence ID" value="NZ_BAAANY010000009.1"/>
</dbReference>
<evidence type="ECO:0000313" key="3">
    <source>
        <dbReference type="EMBL" id="GAA1677223.1"/>
    </source>
</evidence>
<feature type="domain" description="DUF397" evidence="2">
    <location>
        <begin position="7"/>
        <end position="62"/>
    </location>
</feature>
<reference evidence="4" key="1">
    <citation type="journal article" date="2019" name="Int. J. Syst. Evol. Microbiol.">
        <title>The Global Catalogue of Microorganisms (GCM) 10K type strain sequencing project: providing services to taxonomists for standard genome sequencing and annotation.</title>
        <authorList>
            <consortium name="The Broad Institute Genomics Platform"/>
            <consortium name="The Broad Institute Genome Sequencing Center for Infectious Disease"/>
            <person name="Wu L."/>
            <person name="Ma J."/>
        </authorList>
    </citation>
    <scope>NUCLEOTIDE SEQUENCE [LARGE SCALE GENOMIC DNA]</scope>
    <source>
        <strain evidence="4">JCM 14718</strain>
    </source>
</reference>
<dbReference type="Pfam" id="PF04149">
    <property type="entry name" value="DUF397"/>
    <property type="match status" value="1"/>
</dbReference>
<dbReference type="Proteomes" id="UP001500618">
    <property type="component" value="Unassembled WGS sequence"/>
</dbReference>
<sequence>MDSRNHLTWRKSRRSGNNGGACVEVTQLQSDDLVVRDSKLGDISPLLTFTTTNWRTFVEAIRTSH</sequence>
<name>A0ABP4STZ7_9ACTN</name>
<feature type="region of interest" description="Disordered" evidence="1">
    <location>
        <begin position="1"/>
        <end position="20"/>
    </location>
</feature>
<comment type="caution">
    <text evidence="3">The sequence shown here is derived from an EMBL/GenBank/DDBJ whole genome shotgun (WGS) entry which is preliminary data.</text>
</comment>
<keyword evidence="4" id="KW-1185">Reference proteome</keyword>
<gene>
    <name evidence="3" type="ORF">GCM10009765_28170</name>
</gene>
<accession>A0ABP4STZ7</accession>
<evidence type="ECO:0000313" key="4">
    <source>
        <dbReference type="Proteomes" id="UP001500618"/>
    </source>
</evidence>
<dbReference type="EMBL" id="BAAANY010000009">
    <property type="protein sequence ID" value="GAA1677223.1"/>
    <property type="molecule type" value="Genomic_DNA"/>
</dbReference>
<dbReference type="InterPro" id="IPR007278">
    <property type="entry name" value="DUF397"/>
</dbReference>
<protein>
    <recommendedName>
        <fullName evidence="2">DUF397 domain-containing protein</fullName>
    </recommendedName>
</protein>